<protein>
    <submittedName>
        <fullName evidence="1">Uncharacterized protein</fullName>
    </submittedName>
</protein>
<dbReference type="EMBL" id="CM042025">
    <property type="protein sequence ID" value="KAI3807838.1"/>
    <property type="molecule type" value="Genomic_DNA"/>
</dbReference>
<evidence type="ECO:0000313" key="1">
    <source>
        <dbReference type="EMBL" id="KAI3807838.1"/>
    </source>
</evidence>
<dbReference type="Proteomes" id="UP001056120">
    <property type="component" value="Linkage Group LG08"/>
</dbReference>
<organism evidence="1 2">
    <name type="scientific">Smallanthus sonchifolius</name>
    <dbReference type="NCBI Taxonomy" id="185202"/>
    <lineage>
        <taxon>Eukaryota</taxon>
        <taxon>Viridiplantae</taxon>
        <taxon>Streptophyta</taxon>
        <taxon>Embryophyta</taxon>
        <taxon>Tracheophyta</taxon>
        <taxon>Spermatophyta</taxon>
        <taxon>Magnoliopsida</taxon>
        <taxon>eudicotyledons</taxon>
        <taxon>Gunneridae</taxon>
        <taxon>Pentapetalae</taxon>
        <taxon>asterids</taxon>
        <taxon>campanulids</taxon>
        <taxon>Asterales</taxon>
        <taxon>Asteraceae</taxon>
        <taxon>Asteroideae</taxon>
        <taxon>Heliantheae alliance</taxon>
        <taxon>Millerieae</taxon>
        <taxon>Smallanthus</taxon>
    </lineage>
</organism>
<name>A0ACB9IJH2_9ASTR</name>
<reference evidence="1 2" key="2">
    <citation type="journal article" date="2022" name="Mol. Ecol. Resour.">
        <title>The genomes of chicory, endive, great burdock and yacon provide insights into Asteraceae paleo-polyploidization history and plant inulin production.</title>
        <authorList>
            <person name="Fan W."/>
            <person name="Wang S."/>
            <person name="Wang H."/>
            <person name="Wang A."/>
            <person name="Jiang F."/>
            <person name="Liu H."/>
            <person name="Zhao H."/>
            <person name="Xu D."/>
            <person name="Zhang Y."/>
        </authorList>
    </citation>
    <scope>NUCLEOTIDE SEQUENCE [LARGE SCALE GENOMIC DNA]</scope>
    <source>
        <strain evidence="2">cv. Yunnan</strain>
        <tissue evidence="1">Leaves</tissue>
    </source>
</reference>
<gene>
    <name evidence="1" type="ORF">L1987_23773</name>
</gene>
<reference evidence="2" key="1">
    <citation type="journal article" date="2022" name="Mol. Ecol. Resour.">
        <title>The genomes of chicory, endive, great burdock and yacon provide insights into Asteraceae palaeo-polyploidization history and plant inulin production.</title>
        <authorList>
            <person name="Fan W."/>
            <person name="Wang S."/>
            <person name="Wang H."/>
            <person name="Wang A."/>
            <person name="Jiang F."/>
            <person name="Liu H."/>
            <person name="Zhao H."/>
            <person name="Xu D."/>
            <person name="Zhang Y."/>
        </authorList>
    </citation>
    <scope>NUCLEOTIDE SEQUENCE [LARGE SCALE GENOMIC DNA]</scope>
    <source>
        <strain evidence="2">cv. Yunnan</strain>
    </source>
</reference>
<comment type="caution">
    <text evidence="1">The sequence shown here is derived from an EMBL/GenBank/DDBJ whole genome shotgun (WGS) entry which is preliminary data.</text>
</comment>
<accession>A0ACB9IJH2</accession>
<evidence type="ECO:0000313" key="2">
    <source>
        <dbReference type="Proteomes" id="UP001056120"/>
    </source>
</evidence>
<sequence length="247" mass="27486">MARRGRGGRNGGRGNINLTAAELAALINDSVTEALAAHIAGQANNPQNNQHVCTFKAFMDCKPHTFSGAGGAVRLLRWFEKVESVFSMCNCHVAERVKFASGTLEGPALTRDEIQKLEGEFWNLKMEGSEIVLYTTRSHELARICPHMVTPRYKRIEMFINGLVPQIQSMVTSSNPTTIQQPIRLAHKLTDQAVTQGTLPPRRSESKPTDNNKRKFDSIASTKGFQPNQPQQQCRLEPTKNFNQSPL</sequence>
<keyword evidence="2" id="KW-1185">Reference proteome</keyword>
<proteinExistence type="predicted"/>